<dbReference type="InterPro" id="IPR014016">
    <property type="entry name" value="UvrD-like_ATP-bd"/>
</dbReference>
<feature type="region of interest" description="Disordered" evidence="12">
    <location>
        <begin position="732"/>
        <end position="767"/>
    </location>
</feature>
<comment type="catalytic activity">
    <reaction evidence="9 11">
        <text>ATP + H2O = ADP + phosphate + H(+)</text>
        <dbReference type="Rhea" id="RHEA:13065"/>
        <dbReference type="ChEBI" id="CHEBI:15377"/>
        <dbReference type="ChEBI" id="CHEBI:15378"/>
        <dbReference type="ChEBI" id="CHEBI:30616"/>
        <dbReference type="ChEBI" id="CHEBI:43474"/>
        <dbReference type="ChEBI" id="CHEBI:456216"/>
        <dbReference type="EC" id="5.6.2.4"/>
    </reaction>
</comment>
<dbReference type="NCBIfam" id="TIGR01073">
    <property type="entry name" value="pcrA"/>
    <property type="match status" value="1"/>
</dbReference>
<evidence type="ECO:0000256" key="10">
    <source>
        <dbReference type="PROSITE-ProRule" id="PRU00560"/>
    </source>
</evidence>
<dbReference type="PANTHER" id="PTHR11070">
    <property type="entry name" value="UVRD / RECB / PCRA DNA HELICASE FAMILY MEMBER"/>
    <property type="match status" value="1"/>
</dbReference>
<dbReference type="PANTHER" id="PTHR11070:SF2">
    <property type="entry name" value="ATP-DEPENDENT DNA HELICASE SRS2"/>
    <property type="match status" value="1"/>
</dbReference>
<evidence type="ECO:0000256" key="9">
    <source>
        <dbReference type="ARBA" id="ARBA00048988"/>
    </source>
</evidence>
<keyword evidence="7" id="KW-0413">Isomerase</keyword>
<evidence type="ECO:0000256" key="12">
    <source>
        <dbReference type="SAM" id="MobiDB-lite"/>
    </source>
</evidence>
<dbReference type="Pfam" id="PF21196">
    <property type="entry name" value="PcrA_UvrD_tudor"/>
    <property type="match status" value="1"/>
</dbReference>
<feature type="binding site" evidence="10">
    <location>
        <begin position="92"/>
        <end position="99"/>
    </location>
    <ligand>
        <name>ATP</name>
        <dbReference type="ChEBI" id="CHEBI:30616"/>
    </ligand>
</feature>
<dbReference type="Gene3D" id="1.10.486.10">
    <property type="entry name" value="PCRA, domain 4"/>
    <property type="match status" value="1"/>
</dbReference>
<gene>
    <name evidence="15" type="primary">pcrA</name>
    <name evidence="15" type="ORF">RM528_29450</name>
</gene>
<protein>
    <recommendedName>
        <fullName evidence="11">ATP-dependent DNA helicase</fullName>
        <ecNumber evidence="11">5.6.2.4</ecNumber>
    </recommendedName>
</protein>
<evidence type="ECO:0000256" key="6">
    <source>
        <dbReference type="ARBA" id="ARBA00023125"/>
    </source>
</evidence>
<keyword evidence="2 10" id="KW-0547">Nucleotide-binding</keyword>
<evidence type="ECO:0000256" key="2">
    <source>
        <dbReference type="ARBA" id="ARBA00022741"/>
    </source>
</evidence>
<dbReference type="Pfam" id="PF00580">
    <property type="entry name" value="UvrD-helicase"/>
    <property type="match status" value="1"/>
</dbReference>
<evidence type="ECO:0000256" key="8">
    <source>
        <dbReference type="ARBA" id="ARBA00034617"/>
    </source>
</evidence>
<dbReference type="InterPro" id="IPR014017">
    <property type="entry name" value="DNA_helicase_UvrD-like_C"/>
</dbReference>
<dbReference type="SUPFAM" id="SSF52540">
    <property type="entry name" value="P-loop containing nucleoside triphosphate hydrolases"/>
    <property type="match status" value="1"/>
</dbReference>
<organism evidence="15 16">
    <name type="scientific">Streptomyces edwardsiae</name>
    <dbReference type="NCBI Taxonomy" id="3075527"/>
    <lineage>
        <taxon>Bacteria</taxon>
        <taxon>Bacillati</taxon>
        <taxon>Actinomycetota</taxon>
        <taxon>Actinomycetes</taxon>
        <taxon>Kitasatosporales</taxon>
        <taxon>Streptomycetaceae</taxon>
        <taxon>Streptomyces</taxon>
    </lineage>
</organism>
<evidence type="ECO:0000313" key="16">
    <source>
        <dbReference type="Proteomes" id="UP001180503"/>
    </source>
</evidence>
<dbReference type="PROSITE" id="PS51198">
    <property type="entry name" value="UVRD_HELICASE_ATP_BIND"/>
    <property type="match status" value="1"/>
</dbReference>
<dbReference type="InterPro" id="IPR000212">
    <property type="entry name" value="DNA_helicase_UvrD/REP"/>
</dbReference>
<evidence type="ECO:0000256" key="7">
    <source>
        <dbReference type="ARBA" id="ARBA00023235"/>
    </source>
</evidence>
<feature type="domain" description="UvrD-like helicase ATP-binding" evidence="13">
    <location>
        <begin position="71"/>
        <end position="365"/>
    </location>
</feature>
<evidence type="ECO:0000259" key="14">
    <source>
        <dbReference type="PROSITE" id="PS51217"/>
    </source>
</evidence>
<dbReference type="EMBL" id="JAVRFB010000030">
    <property type="protein sequence ID" value="MDT0405969.1"/>
    <property type="molecule type" value="Genomic_DNA"/>
</dbReference>
<evidence type="ECO:0000259" key="13">
    <source>
        <dbReference type="PROSITE" id="PS51198"/>
    </source>
</evidence>
<dbReference type="RefSeq" id="WP_030221285.1">
    <property type="nucleotide sequence ID" value="NZ_JAVRFB010000030.1"/>
</dbReference>
<keyword evidence="4 10" id="KW-0347">Helicase</keyword>
<dbReference type="CDD" id="cd18807">
    <property type="entry name" value="SF1_C_UvrD"/>
    <property type="match status" value="1"/>
</dbReference>
<dbReference type="InterPro" id="IPR027417">
    <property type="entry name" value="P-loop_NTPase"/>
</dbReference>
<dbReference type="GO" id="GO:0003678">
    <property type="term" value="F:DNA helicase activity"/>
    <property type="evidence" value="ECO:0007669"/>
    <property type="project" value="UniProtKB-EC"/>
</dbReference>
<evidence type="ECO:0000313" key="15">
    <source>
        <dbReference type="EMBL" id="MDT0405969.1"/>
    </source>
</evidence>
<feature type="compositionally biased region" description="Basic and acidic residues" evidence="12">
    <location>
        <begin position="28"/>
        <end position="43"/>
    </location>
</feature>
<evidence type="ECO:0000256" key="11">
    <source>
        <dbReference type="RuleBase" id="RU364053"/>
    </source>
</evidence>
<dbReference type="InterPro" id="IPR013986">
    <property type="entry name" value="DExx_box_DNA_helicase_dom_sf"/>
</dbReference>
<keyword evidence="3 10" id="KW-0378">Hydrolase</keyword>
<feature type="domain" description="UvrD-like helicase C-terminal" evidence="14">
    <location>
        <begin position="366"/>
        <end position="649"/>
    </location>
</feature>
<dbReference type="Pfam" id="PF13361">
    <property type="entry name" value="UvrD_C"/>
    <property type="match status" value="1"/>
</dbReference>
<dbReference type="GO" id="GO:0016787">
    <property type="term" value="F:hydrolase activity"/>
    <property type="evidence" value="ECO:0007669"/>
    <property type="project" value="UniProtKB-KW"/>
</dbReference>
<sequence length="827" mass="91032">MSSLFDDSFLADLQAQRGPADEPPPPPDDEHAPERIPDDLFDGKFDVPPDRDAYYRDGAPRPVIDAAALLEGLNDNQRAAVVHSGSPLLIVAGAGSGKTRVLTHRIAHLLAERHVHPGQILAITFTNKAAGEMKERVEQLVGPRAGAMWVMTFHSACVRILRRESKKLGFTSSFSIYDAADSKRLMALVCRDLDLDPKRFPPKSFSAKISNLKNELIDEEDFAAQAADGFEKTLAQAYAMYQSRLREANALDFDDLIMTTVNLLRAFPDVAEHYRRRFRHVMVDEYQDTNHAQYALVRELVGGASERPVEVPPEAEVPPAELCVVGDADQSIYAFRGATIRNILQFEEDYPDATTILLEQNYRSTQTILSAANAVIERNESRRPKNLWTNAGSGARITGYVADTEHDEAQFVADEIDRLTDSGKAKAGDVAVFYRTNAQSRVFEEIFIRVGLPYKVVGGVRFYERKEVRDVLAYLRVLANPEDSVPLRRILNVPKRGIGDRAEAMIDALAQREKISFPQALRRVDEAYGMAARSSNAVKRFNTLMEDLRTVVESGAGPATVLEAILERTGYLAELQASTDPQDETRIENLQELAAVALEFEQERGEGESVALSDFLEQVALVADSDQIPDEDEDGSGVITLMTLHTAKGLEFPVVFLTGMEDGVFPHMRALGETKELEEERRLAYVGITRARERLYLTRSTLRSAWGQPSYNPPSRFLEEIPAAHLEWKRTGASAPVSSGPASGVAASLSSSRSRSSASGGSGFATRRSADKPVVSLAVGDRVTHDQFGLGTVVGVKGTGGNAEATIDFGDTKPKRLLLRYAPVEKL</sequence>
<evidence type="ECO:0000256" key="3">
    <source>
        <dbReference type="ARBA" id="ARBA00022801"/>
    </source>
</evidence>
<feature type="compositionally biased region" description="Low complexity" evidence="12">
    <location>
        <begin position="732"/>
        <end position="759"/>
    </location>
</feature>
<comment type="similarity">
    <text evidence="1 11">Belongs to the helicase family. UvrD subfamily.</text>
</comment>
<dbReference type="Gene3D" id="1.10.10.160">
    <property type="match status" value="1"/>
</dbReference>
<dbReference type="Gene3D" id="3.40.50.300">
    <property type="entry name" value="P-loop containing nucleotide triphosphate hydrolases"/>
    <property type="match status" value="2"/>
</dbReference>
<comment type="caution">
    <text evidence="15">The sequence shown here is derived from an EMBL/GenBank/DDBJ whole genome shotgun (WGS) entry which is preliminary data.</text>
</comment>
<evidence type="ECO:0000256" key="1">
    <source>
        <dbReference type="ARBA" id="ARBA00009922"/>
    </source>
</evidence>
<keyword evidence="6 11" id="KW-0238">DNA-binding</keyword>
<name>A0ABU2QND3_9ACTN</name>
<proteinExistence type="inferred from homology"/>
<evidence type="ECO:0000256" key="5">
    <source>
        <dbReference type="ARBA" id="ARBA00022840"/>
    </source>
</evidence>
<dbReference type="InterPro" id="IPR005751">
    <property type="entry name" value="ATP-dep_DNA_helicase_PcrA"/>
</dbReference>
<accession>A0ABU2QND3</accession>
<reference evidence="16" key="1">
    <citation type="submission" date="2023-07" db="EMBL/GenBank/DDBJ databases">
        <title>30 novel species of actinomycetes from the DSMZ collection.</title>
        <authorList>
            <person name="Nouioui I."/>
        </authorList>
    </citation>
    <scope>NUCLEOTIDE SEQUENCE [LARGE SCALE GENOMIC DNA]</scope>
    <source>
        <strain evidence="16">DSM 41635</strain>
    </source>
</reference>
<feature type="region of interest" description="Disordered" evidence="12">
    <location>
        <begin position="1"/>
        <end position="43"/>
    </location>
</feature>
<keyword evidence="5 10" id="KW-0067">ATP-binding</keyword>
<dbReference type="EC" id="5.6.2.4" evidence="11"/>
<dbReference type="Proteomes" id="UP001180503">
    <property type="component" value="Unassembled WGS sequence"/>
</dbReference>
<dbReference type="PROSITE" id="PS51217">
    <property type="entry name" value="UVRD_HELICASE_CTER"/>
    <property type="match status" value="1"/>
</dbReference>
<dbReference type="CDD" id="cd17932">
    <property type="entry name" value="DEXQc_UvrD"/>
    <property type="match status" value="1"/>
</dbReference>
<evidence type="ECO:0000256" key="4">
    <source>
        <dbReference type="ARBA" id="ARBA00022806"/>
    </source>
</evidence>
<comment type="catalytic activity">
    <reaction evidence="8">
        <text>Couples ATP hydrolysis with the unwinding of duplex DNA by translocating in the 3'-5' direction.</text>
        <dbReference type="EC" id="5.6.2.4"/>
    </reaction>
</comment>